<dbReference type="Gene3D" id="3.40.50.2000">
    <property type="entry name" value="Glycogen Phosphorylase B"/>
    <property type="match status" value="1"/>
</dbReference>
<gene>
    <name evidence="2" type="ORF">QVO10_04960</name>
</gene>
<dbReference type="GO" id="GO:0016757">
    <property type="term" value="F:glycosyltransferase activity"/>
    <property type="evidence" value="ECO:0007669"/>
    <property type="project" value="UniProtKB-KW"/>
</dbReference>
<dbReference type="SUPFAM" id="SSF53756">
    <property type="entry name" value="UDP-Glycosyltransferase/glycogen phosphorylase"/>
    <property type="match status" value="1"/>
</dbReference>
<proteinExistence type="predicted"/>
<sequence length="370" mass="42848">MKNILFLTPHLPSVQAGGAKFTFLLLNELSKVAKIDLIYFKYNNETEYIVPNENINVLRVMKNSTLIKVIHTLQHPFTHPIFSVRFDFALLAFIKHIMKIKNYDLLYLDHSQMFMYGKYFPKIQKILMAHDVMAQRYERCGNWLSKKIILSKEKELMSIPNSTVFTFSEKDNSIIMKKYGIKAYSTDFFLNKDIIEAIPNNIERKIVLMGKWDRPDNLDGLIWFLDKVLSLLDKDIKILIYGKWMPKNIMERIKNDSRIEYLGFVENPYPNIANCLAMISPLFSGAGVKVKVIEALACGTPVIGTKIAFEGISKDFSAFMTQVNNSYAFAKTINTMSISVHERKEFKQKFLQKYHDKSIVKYIVLSGTEQ</sequence>
<dbReference type="PANTHER" id="PTHR46401:SF2">
    <property type="entry name" value="GLYCOSYLTRANSFERASE WBBK-RELATED"/>
    <property type="match status" value="1"/>
</dbReference>
<protein>
    <submittedName>
        <fullName evidence="2">Glycosyltransferase</fullName>
        <ecNumber evidence="2">2.4.-.-</ecNumber>
    </submittedName>
</protein>
<name>A0ABT7X3W1_9BACE</name>
<dbReference type="EC" id="2.4.-.-" evidence="2"/>
<organism evidence="2 3">
    <name type="scientific">Bacteroides gallinaceum</name>
    <dbReference type="NCBI Taxonomy" id="1462571"/>
    <lineage>
        <taxon>Bacteria</taxon>
        <taxon>Pseudomonadati</taxon>
        <taxon>Bacteroidota</taxon>
        <taxon>Bacteroidia</taxon>
        <taxon>Bacteroidales</taxon>
        <taxon>Bacteroidaceae</taxon>
        <taxon>Bacteroides</taxon>
    </lineage>
</organism>
<dbReference type="EMBL" id="JAUEII010000007">
    <property type="protein sequence ID" value="MDN0048742.1"/>
    <property type="molecule type" value="Genomic_DNA"/>
</dbReference>
<evidence type="ECO:0000313" key="2">
    <source>
        <dbReference type="EMBL" id="MDN0048742.1"/>
    </source>
</evidence>
<dbReference type="PANTHER" id="PTHR46401">
    <property type="entry name" value="GLYCOSYLTRANSFERASE WBBK-RELATED"/>
    <property type="match status" value="1"/>
</dbReference>
<keyword evidence="1 2" id="KW-0808">Transferase</keyword>
<comment type="caution">
    <text evidence="2">The sequence shown here is derived from an EMBL/GenBank/DDBJ whole genome shotgun (WGS) entry which is preliminary data.</text>
</comment>
<dbReference type="Pfam" id="PF13692">
    <property type="entry name" value="Glyco_trans_1_4"/>
    <property type="match status" value="1"/>
</dbReference>
<dbReference type="Proteomes" id="UP001167871">
    <property type="component" value="Unassembled WGS sequence"/>
</dbReference>
<dbReference type="RefSeq" id="WP_301639218.1">
    <property type="nucleotide sequence ID" value="NZ_JAUEII010000007.1"/>
</dbReference>
<accession>A0ABT7X3W1</accession>
<reference evidence="2" key="1">
    <citation type="submission" date="2023-06" db="EMBL/GenBank/DDBJ databases">
        <authorList>
            <person name="Zeman M."/>
            <person name="Kubasova T."/>
            <person name="Jahodarova E."/>
            <person name="Nykrynova M."/>
            <person name="Rychlik I."/>
        </authorList>
    </citation>
    <scope>NUCLEOTIDE SEQUENCE</scope>
    <source>
        <strain evidence="2">84_SSukc20</strain>
    </source>
</reference>
<reference evidence="2" key="2">
    <citation type="submission" date="2024-05" db="EMBL/GenBank/DDBJ databases">
        <title>Identification and characterization of horizontal gene transfer across gut microbiota members of farm animals based on homology search.</title>
        <authorList>
            <person name="Schwarzerova J."/>
            <person name="Nykrynova M."/>
            <person name="Jureckova K."/>
            <person name="Cejkova D."/>
            <person name="Rychlik I."/>
        </authorList>
    </citation>
    <scope>NUCLEOTIDE SEQUENCE</scope>
    <source>
        <strain evidence="2">84_SSukc20</strain>
    </source>
</reference>
<evidence type="ECO:0000256" key="1">
    <source>
        <dbReference type="ARBA" id="ARBA00022679"/>
    </source>
</evidence>
<evidence type="ECO:0000313" key="3">
    <source>
        <dbReference type="Proteomes" id="UP001167871"/>
    </source>
</evidence>
<keyword evidence="2" id="KW-0328">Glycosyltransferase</keyword>
<keyword evidence="3" id="KW-1185">Reference proteome</keyword>